<dbReference type="Proteomes" id="UP000466442">
    <property type="component" value="Linkage Group LG9"/>
</dbReference>
<keyword evidence="2" id="KW-1185">Reference proteome</keyword>
<dbReference type="PANTHER" id="PTHR34609">
    <property type="entry name" value="GEO08273P1-RELATED"/>
    <property type="match status" value="1"/>
</dbReference>
<gene>
    <name evidence="1" type="ORF">GE061_019214</name>
</gene>
<reference evidence="1" key="1">
    <citation type="journal article" date="2021" name="Mol. Ecol. Resour.">
        <title>Apolygus lucorum genome provides insights into omnivorousness and mesophyll feeding.</title>
        <authorList>
            <person name="Liu Y."/>
            <person name="Liu H."/>
            <person name="Wang H."/>
            <person name="Huang T."/>
            <person name="Liu B."/>
            <person name="Yang B."/>
            <person name="Yin L."/>
            <person name="Li B."/>
            <person name="Zhang Y."/>
            <person name="Zhang S."/>
            <person name="Jiang F."/>
            <person name="Zhang X."/>
            <person name="Ren Y."/>
            <person name="Wang B."/>
            <person name="Wang S."/>
            <person name="Lu Y."/>
            <person name="Wu K."/>
            <person name="Fan W."/>
            <person name="Wang G."/>
        </authorList>
    </citation>
    <scope>NUCLEOTIDE SEQUENCE</scope>
    <source>
        <strain evidence="1">12Hb</strain>
    </source>
</reference>
<dbReference type="EMBL" id="WIXP02000009">
    <property type="protein sequence ID" value="KAF6205047.1"/>
    <property type="molecule type" value="Genomic_DNA"/>
</dbReference>
<accession>A0A6A4JW66</accession>
<organism evidence="1 2">
    <name type="scientific">Apolygus lucorum</name>
    <name type="common">Small green plant bug</name>
    <name type="synonym">Lygocoris lucorum</name>
    <dbReference type="NCBI Taxonomy" id="248454"/>
    <lineage>
        <taxon>Eukaryota</taxon>
        <taxon>Metazoa</taxon>
        <taxon>Ecdysozoa</taxon>
        <taxon>Arthropoda</taxon>
        <taxon>Hexapoda</taxon>
        <taxon>Insecta</taxon>
        <taxon>Pterygota</taxon>
        <taxon>Neoptera</taxon>
        <taxon>Paraneoptera</taxon>
        <taxon>Hemiptera</taxon>
        <taxon>Heteroptera</taxon>
        <taxon>Panheteroptera</taxon>
        <taxon>Cimicomorpha</taxon>
        <taxon>Miridae</taxon>
        <taxon>Mirini</taxon>
        <taxon>Apolygus</taxon>
    </lineage>
</organism>
<dbReference type="AlphaFoldDB" id="A0A6A4JW66"/>
<dbReference type="Pfam" id="PF15860">
    <property type="entry name" value="DUF4728"/>
    <property type="match status" value="1"/>
</dbReference>
<dbReference type="InterPro" id="IPR031720">
    <property type="entry name" value="DUF4728"/>
</dbReference>
<dbReference type="OrthoDB" id="6388869at2759"/>
<dbReference type="PANTHER" id="PTHR34609:SF17">
    <property type="entry name" value="GEO08273P1-RELATED"/>
    <property type="match status" value="1"/>
</dbReference>
<sequence>MDLSDQKDTPSFEHVIIITRFSCKYSYLIPFILKKKNMTFRVPKIKSCCCFTLETGTKIIGCLDLLVGLALFVIIIWYSYEHGMTLRHMQKGVQETMFLQWFVMDLVMTYGAFKRNHVLLFPWILFQTVMLSTLLFSLFGNIVYLGLMDVRSQSMTVEFIGSCISLFPALLVYNFYRNLREEERIQI</sequence>
<evidence type="ECO:0000313" key="1">
    <source>
        <dbReference type="EMBL" id="KAF6205047.1"/>
    </source>
</evidence>
<evidence type="ECO:0000313" key="2">
    <source>
        <dbReference type="Proteomes" id="UP000466442"/>
    </source>
</evidence>
<dbReference type="InterPro" id="IPR053077">
    <property type="entry name" value="MARVEL_domain_protein_3"/>
</dbReference>
<proteinExistence type="predicted"/>
<name>A0A6A4JW66_APOLU</name>
<protein>
    <submittedName>
        <fullName evidence="1">Uncharacterized protein</fullName>
    </submittedName>
</protein>
<comment type="caution">
    <text evidence="1">The sequence shown here is derived from an EMBL/GenBank/DDBJ whole genome shotgun (WGS) entry which is preliminary data.</text>
</comment>